<protein>
    <submittedName>
        <fullName evidence="1">DUF4905 domain-containing protein</fullName>
    </submittedName>
</protein>
<evidence type="ECO:0000313" key="1">
    <source>
        <dbReference type="EMBL" id="NME66842.1"/>
    </source>
</evidence>
<evidence type="ECO:0000313" key="2">
    <source>
        <dbReference type="Proteomes" id="UP000576082"/>
    </source>
</evidence>
<keyword evidence="2" id="KW-1185">Reference proteome</keyword>
<dbReference type="Pfam" id="PF16248">
    <property type="entry name" value="DUF4905"/>
    <property type="match status" value="1"/>
</dbReference>
<gene>
    <name evidence="1" type="ORF">HHU12_02590</name>
</gene>
<dbReference type="InterPro" id="IPR032595">
    <property type="entry name" value="DUF4905"/>
</dbReference>
<name>A0A7X9RT59_9BACT</name>
<sequence>MENKYTFEAHGIIWRVMYDHTIGVILLEMRDGEQKEVSFAALELKTGEVLWEGLQLDENWWVSMAGVKNGFLYFSEFDQNDAIPKVKKLQKLNIREAVLVEDHEDDPAQLRSAEAFELPVVYPVESEHYATLRTFLKQMDHDVAESDIHYYETEDQIIFVFIERKNSVLQRKLLICSRKGEVLFQEVIDTDIRGQIMDSFFMVDNMLLYIKEKEIWCGLSLTALNN</sequence>
<organism evidence="1 2">
    <name type="scientific">Flammeovirga aprica JL-4</name>
    <dbReference type="NCBI Taxonomy" id="694437"/>
    <lineage>
        <taxon>Bacteria</taxon>
        <taxon>Pseudomonadati</taxon>
        <taxon>Bacteroidota</taxon>
        <taxon>Cytophagia</taxon>
        <taxon>Cytophagales</taxon>
        <taxon>Flammeovirgaceae</taxon>
        <taxon>Flammeovirga</taxon>
    </lineage>
</organism>
<proteinExistence type="predicted"/>
<dbReference type="RefSeq" id="WP_169654719.1">
    <property type="nucleotide sequence ID" value="NZ_JABANE010000005.1"/>
</dbReference>
<dbReference type="AlphaFoldDB" id="A0A7X9RT59"/>
<dbReference type="EMBL" id="JABANE010000005">
    <property type="protein sequence ID" value="NME66842.1"/>
    <property type="molecule type" value="Genomic_DNA"/>
</dbReference>
<dbReference type="Proteomes" id="UP000576082">
    <property type="component" value="Unassembled WGS sequence"/>
</dbReference>
<comment type="caution">
    <text evidence="1">The sequence shown here is derived from an EMBL/GenBank/DDBJ whole genome shotgun (WGS) entry which is preliminary data.</text>
</comment>
<accession>A0A7X9RT59</accession>
<reference evidence="1 2" key="1">
    <citation type="submission" date="2020-04" db="EMBL/GenBank/DDBJ databases">
        <title>Flammeovirga sp. SR4, a novel species isolated from seawater.</title>
        <authorList>
            <person name="Wang X."/>
        </authorList>
    </citation>
    <scope>NUCLEOTIDE SEQUENCE [LARGE SCALE GENOMIC DNA]</scope>
    <source>
        <strain evidence="1 2">ATCC 23126</strain>
    </source>
</reference>